<keyword evidence="2 5" id="KW-1015">Disulfide bond</keyword>
<dbReference type="PROSITE" id="PS00141">
    <property type="entry name" value="ASP_PROTEASE"/>
    <property type="match status" value="2"/>
</dbReference>
<evidence type="ECO:0000256" key="3">
    <source>
        <dbReference type="ARBA" id="ARBA00023733"/>
    </source>
</evidence>
<gene>
    <name evidence="8" type="ORF">J0S82_019100</name>
</gene>
<dbReference type="Gene3D" id="2.40.70.10">
    <property type="entry name" value="Acid Proteases"/>
    <property type="match status" value="2"/>
</dbReference>
<evidence type="ECO:0000313" key="8">
    <source>
        <dbReference type="EMBL" id="KAG8505706.1"/>
    </source>
</evidence>
<feature type="disulfide bond" evidence="5">
    <location>
        <begin position="291"/>
        <end position="329"/>
    </location>
</feature>
<dbReference type="PROSITE" id="PS51767">
    <property type="entry name" value="PEPTIDASE_A1"/>
    <property type="match status" value="1"/>
</dbReference>
<dbReference type="Proteomes" id="UP000700334">
    <property type="component" value="Unassembled WGS sequence"/>
</dbReference>
<dbReference type="SUPFAM" id="SSF50630">
    <property type="entry name" value="Acid proteases"/>
    <property type="match status" value="1"/>
</dbReference>
<evidence type="ECO:0000259" key="7">
    <source>
        <dbReference type="PROSITE" id="PS51767"/>
    </source>
</evidence>
<name>A0A8J5ZGE0_GALPY</name>
<dbReference type="GO" id="GO:0006508">
    <property type="term" value="P:proteolysis"/>
    <property type="evidence" value="ECO:0007669"/>
    <property type="project" value="UniProtKB-KW"/>
</dbReference>
<proteinExistence type="inferred from homology"/>
<dbReference type="InterPro" id="IPR001969">
    <property type="entry name" value="Aspartic_peptidase_AS"/>
</dbReference>
<accession>A0A8J5ZGE0</accession>
<dbReference type="InterPro" id="IPR021109">
    <property type="entry name" value="Peptidase_aspartic_dom_sf"/>
</dbReference>
<dbReference type="PRINTS" id="PR00792">
    <property type="entry name" value="PEPSIN"/>
</dbReference>
<dbReference type="InterPro" id="IPR033121">
    <property type="entry name" value="PEPTIDASE_A1"/>
</dbReference>
<evidence type="ECO:0000256" key="4">
    <source>
        <dbReference type="PIRSR" id="PIRSR601461-1"/>
    </source>
</evidence>
<feature type="disulfide bond" evidence="5">
    <location>
        <begin position="248"/>
        <end position="252"/>
    </location>
</feature>
<dbReference type="PANTHER" id="PTHR47966:SF49">
    <property type="entry name" value="PEPSIN A-5"/>
    <property type="match status" value="1"/>
</dbReference>
<feature type="non-terminal residue" evidence="8">
    <location>
        <position position="372"/>
    </location>
</feature>
<sequence>IPLKQVKSVREELRERYLLKGLREKQPDMPAYKYLQKFLSEDKVFEPLRNYQDMAYIGNIAVGTPPQNFKVIFDTGSTDLWVPSIYCSSPACLNHQVFNPRESSTFLTLYQSFRIVYGSGAVSGFLASDNVQIGDLVVRNQTLGLSLLEPGDAMRNGPFDGILGLAYPGLSRRGTTPIFDNMWQQGLLSQEIFAFYLSSKSKEGSMVMFGGVDPTYYTGELKWVPVSRPLYWQITMDSISMNGRVIACHGGCQAIVDTGTSLVAGPAAEVLSILERIRGRHYYNKEFLVPCEARNTLPDIVFTINGDDYPVPASAYIQLIRVEGLQEACYSNFSPQKSFSESPLWILGDVFLRKYFSVFDRANNRIGLAPAV</sequence>
<dbReference type="GO" id="GO:0004190">
    <property type="term" value="F:aspartic-type endopeptidase activity"/>
    <property type="evidence" value="ECO:0007669"/>
    <property type="project" value="UniProtKB-KW"/>
</dbReference>
<comment type="catalytic activity">
    <reaction evidence="3">
        <text>More restricted specificity than pepsin A, but shows preferential cleavage at Tyr-|-Xaa bonds. High activity on hemoglobin.</text>
        <dbReference type="EC" id="3.4.23.3"/>
    </reaction>
</comment>
<dbReference type="FunFam" id="2.40.70.10:FF:000006">
    <property type="entry name" value="Cathepsin E"/>
    <property type="match status" value="1"/>
</dbReference>
<organism evidence="8 9">
    <name type="scientific">Galemys pyrenaicus</name>
    <name type="common">Iberian desman</name>
    <name type="synonym">Pyrenean desman</name>
    <dbReference type="NCBI Taxonomy" id="202257"/>
    <lineage>
        <taxon>Eukaryota</taxon>
        <taxon>Metazoa</taxon>
        <taxon>Chordata</taxon>
        <taxon>Craniata</taxon>
        <taxon>Vertebrata</taxon>
        <taxon>Euteleostomi</taxon>
        <taxon>Mammalia</taxon>
        <taxon>Eutheria</taxon>
        <taxon>Laurasiatheria</taxon>
        <taxon>Eulipotyphla</taxon>
        <taxon>Talpidae</taxon>
        <taxon>Galemys</taxon>
    </lineage>
</organism>
<reference evidence="8" key="1">
    <citation type="journal article" date="2021" name="Evol. Appl.">
        <title>The genome of the Pyrenean desman and the effects of bottlenecks and inbreeding on the genomic landscape of an endangered species.</title>
        <authorList>
            <person name="Escoda L."/>
            <person name="Castresana J."/>
        </authorList>
    </citation>
    <scope>NUCLEOTIDE SEQUENCE</scope>
    <source>
        <strain evidence="8">IBE-C5619</strain>
    </source>
</reference>
<dbReference type="InterPro" id="IPR001461">
    <property type="entry name" value="Aspartic_peptidase_A1"/>
</dbReference>
<dbReference type="AlphaFoldDB" id="A0A8J5ZGE0"/>
<dbReference type="FunFam" id="2.40.70.10:FF:000004">
    <property type="entry name" value="Pepsin A"/>
    <property type="match status" value="1"/>
</dbReference>
<feature type="active site" evidence="4">
    <location>
        <position position="257"/>
    </location>
</feature>
<evidence type="ECO:0000256" key="2">
    <source>
        <dbReference type="ARBA" id="ARBA00023157"/>
    </source>
</evidence>
<dbReference type="Gene3D" id="6.10.140.60">
    <property type="match status" value="1"/>
</dbReference>
<dbReference type="OrthoDB" id="771136at2759"/>
<comment type="caution">
    <text evidence="8">The sequence shown here is derived from an EMBL/GenBank/DDBJ whole genome shotgun (WGS) entry which is preliminary data.</text>
</comment>
<comment type="similarity">
    <text evidence="1 6">Belongs to the peptidase A1 family.</text>
</comment>
<keyword evidence="6" id="KW-0064">Aspartyl protease</keyword>
<feature type="domain" description="Peptidase A1" evidence="7">
    <location>
        <begin position="56"/>
        <end position="369"/>
    </location>
</feature>
<evidence type="ECO:0000256" key="1">
    <source>
        <dbReference type="ARBA" id="ARBA00007447"/>
    </source>
</evidence>
<evidence type="ECO:0000256" key="6">
    <source>
        <dbReference type="RuleBase" id="RU000454"/>
    </source>
</evidence>
<keyword evidence="6" id="KW-0378">Hydrolase</keyword>
<protein>
    <submittedName>
        <fullName evidence="8">Pregnancy-associated glycoprotein</fullName>
    </submittedName>
</protein>
<evidence type="ECO:0000313" key="9">
    <source>
        <dbReference type="Proteomes" id="UP000700334"/>
    </source>
</evidence>
<feature type="disulfide bond" evidence="5">
    <location>
        <begin position="87"/>
        <end position="92"/>
    </location>
</feature>
<dbReference type="PANTHER" id="PTHR47966">
    <property type="entry name" value="BETA-SITE APP-CLEAVING ENZYME, ISOFORM A-RELATED"/>
    <property type="match status" value="1"/>
</dbReference>
<dbReference type="Pfam" id="PF00026">
    <property type="entry name" value="Asp"/>
    <property type="match status" value="1"/>
</dbReference>
<dbReference type="EMBL" id="JAGFMF010012242">
    <property type="protein sequence ID" value="KAG8505706.1"/>
    <property type="molecule type" value="Genomic_DNA"/>
</dbReference>
<feature type="active site" evidence="4">
    <location>
        <position position="74"/>
    </location>
</feature>
<keyword evidence="6" id="KW-0645">Protease</keyword>
<keyword evidence="9" id="KW-1185">Reference proteome</keyword>
<evidence type="ECO:0000256" key="5">
    <source>
        <dbReference type="PIRSR" id="PIRSR601461-2"/>
    </source>
</evidence>